<comment type="similarity">
    <text evidence="1">Belongs to the UPF0284 family.</text>
</comment>
<dbReference type="CDD" id="cd02439">
    <property type="entry name" value="DMB-PRT_CobT"/>
    <property type="match status" value="1"/>
</dbReference>
<dbReference type="NCBIfam" id="NF003371">
    <property type="entry name" value="PRK04447.1-4"/>
    <property type="match status" value="1"/>
</dbReference>
<dbReference type="PANTHER" id="PTHR38811">
    <property type="match status" value="1"/>
</dbReference>
<reference evidence="2 3" key="1">
    <citation type="journal article" date="2009" name="Stand. Genomic Sci.">
        <title>Complete genome sequence of Halorhabdus utahensis type strain (AX-2).</title>
        <authorList>
            <person name="Anderson I."/>
            <person name="Tindall B.J."/>
            <person name="Pomrenke H."/>
            <person name="Goker M."/>
            <person name="Lapidus A."/>
            <person name="Nolan M."/>
            <person name="Copeland A."/>
            <person name="Glavina Del Rio T."/>
            <person name="Chen F."/>
            <person name="Tice H."/>
            <person name="Cheng J.F."/>
            <person name="Lucas S."/>
            <person name="Chertkov O."/>
            <person name="Bruce D."/>
            <person name="Brettin T."/>
            <person name="Detter J.C."/>
            <person name="Han C."/>
            <person name="Goodwin L."/>
            <person name="Land M."/>
            <person name="Hauser L."/>
            <person name="Chang Y.J."/>
            <person name="Jeffries C.D."/>
            <person name="Pitluck S."/>
            <person name="Pati A."/>
            <person name="Mavromatis K."/>
            <person name="Ivanova N."/>
            <person name="Ovchinnikova G."/>
            <person name="Chen A."/>
            <person name="Palaniappan K."/>
            <person name="Chain P."/>
            <person name="Rohde M."/>
            <person name="Bristow J."/>
            <person name="Eisen J.A."/>
            <person name="Markowitz V."/>
            <person name="Hugenholtz P."/>
            <person name="Kyrpides N.C."/>
            <person name="Klenk H.P."/>
        </authorList>
    </citation>
    <scope>NUCLEOTIDE SEQUENCE [LARGE SCALE GENOMIC DNA]</scope>
    <source>
        <strain evidence="3">DSM 12940 / JCM 11049 / AX-2</strain>
    </source>
</reference>
<dbReference type="OrthoDB" id="9136at2157"/>
<dbReference type="eggNOG" id="arCOG04272">
    <property type="taxonomic scope" value="Archaea"/>
</dbReference>
<dbReference type="PANTHER" id="PTHR38811:SF1">
    <property type="entry name" value="UPF0284 PROTEIN SLL1500"/>
    <property type="match status" value="1"/>
</dbReference>
<evidence type="ECO:0000256" key="1">
    <source>
        <dbReference type="HAMAP-Rule" id="MF_01086"/>
    </source>
</evidence>
<evidence type="ECO:0000313" key="3">
    <source>
        <dbReference type="Proteomes" id="UP000002071"/>
    </source>
</evidence>
<dbReference type="InterPro" id="IPR003200">
    <property type="entry name" value="Nict_dMeBzImd_PRibTrfase"/>
</dbReference>
<dbReference type="EMBL" id="CP001687">
    <property type="protein sequence ID" value="ACV12662.1"/>
    <property type="molecule type" value="Genomic_DNA"/>
</dbReference>
<dbReference type="SUPFAM" id="SSF52733">
    <property type="entry name" value="Nicotinate mononucleotide:5,6-dimethylbenzimidazole phosphoribosyltransferase (CobT)"/>
    <property type="match status" value="1"/>
</dbReference>
<dbReference type="RefSeq" id="WP_015790228.1">
    <property type="nucleotide sequence ID" value="NC_013158.1"/>
</dbReference>
<dbReference type="GeneID" id="8384800"/>
<dbReference type="InterPro" id="IPR002805">
    <property type="entry name" value="Nict_dMeBzImd_PRibTrfase_arc"/>
</dbReference>
<gene>
    <name evidence="2" type="ordered locus">Huta_2498</name>
</gene>
<dbReference type="NCBIfam" id="NF003372">
    <property type="entry name" value="PRK04447.1-5"/>
    <property type="match status" value="1"/>
</dbReference>
<sequence length="333" mass="34070">MTFVLVAGTTETARIEGISAAGADPAAIAMTPTADAEILQKGRLVNAPAVPVSPTGCPTPALVTRAVRELVGFDVEVIDAGLAVEPGITTRPVASDPGGDVRTRESVPDAASLWERAREIGEKLAGQSDERVYIGETIPGGTTTAFGVAQALGVELSVSSSLPENPIERKRAAIREGFTASEIEPGELAGEPRQALRRQGDPVLAGVAGLVEGVLSSEVSVTLAGGTQLLAAAALVRHAGIEASFELATTSYVADDPTASVEVIAEVLDLSLTVTDPGFAGCGHTGLERFGTGEGKEGVGMGGALALGKRRGIELSAVRDRTLTLYDRLLGDP</sequence>
<evidence type="ECO:0000313" key="2">
    <source>
        <dbReference type="EMBL" id="ACV12662.1"/>
    </source>
</evidence>
<protein>
    <recommendedName>
        <fullName evidence="1">UPF0284 protein Huta_2498</fullName>
    </recommendedName>
</protein>
<proteinExistence type="inferred from homology"/>
<dbReference type="Gene3D" id="3.40.50.10210">
    <property type="match status" value="1"/>
</dbReference>
<dbReference type="Proteomes" id="UP000002071">
    <property type="component" value="Chromosome"/>
</dbReference>
<dbReference type="STRING" id="519442.Huta_2498"/>
<dbReference type="AlphaFoldDB" id="C7NMW4"/>
<dbReference type="InterPro" id="IPR036087">
    <property type="entry name" value="Nict_dMeBzImd_PRibTrfase_sf"/>
</dbReference>
<name>C7NMW4_HALUD</name>
<organism evidence="2 3">
    <name type="scientific">Halorhabdus utahensis (strain DSM 12940 / JCM 11049 / AX-2)</name>
    <dbReference type="NCBI Taxonomy" id="519442"/>
    <lineage>
        <taxon>Archaea</taxon>
        <taxon>Methanobacteriati</taxon>
        <taxon>Methanobacteriota</taxon>
        <taxon>Stenosarchaea group</taxon>
        <taxon>Halobacteria</taxon>
        <taxon>Halobacteriales</taxon>
        <taxon>Haloarculaceae</taxon>
        <taxon>Halorhabdus</taxon>
    </lineage>
</organism>
<dbReference type="HAMAP" id="MF_01086">
    <property type="entry name" value="UPF0284"/>
    <property type="match status" value="1"/>
</dbReference>
<accession>C7NMW4</accession>
<dbReference type="GO" id="GO:0008939">
    <property type="term" value="F:nicotinate-nucleotide-dimethylbenzimidazole phosphoribosyltransferase activity"/>
    <property type="evidence" value="ECO:0007669"/>
    <property type="project" value="InterPro"/>
</dbReference>
<keyword evidence="3" id="KW-1185">Reference proteome</keyword>
<dbReference type="KEGG" id="hut:Huta_2498"/>
<dbReference type="NCBIfam" id="TIGR00303">
    <property type="entry name" value="nicotinate mononucleotide-dependent phosphoribosyltransferase CobT"/>
    <property type="match status" value="1"/>
</dbReference>
<keyword evidence="2" id="KW-0808">Transferase</keyword>
<dbReference type="HOGENOM" id="CLU_053134_0_0_2"/>